<feature type="compositionally biased region" description="Basic residues" evidence="1">
    <location>
        <begin position="263"/>
        <end position="272"/>
    </location>
</feature>
<gene>
    <name evidence="3" type="ORF">BDEG_25035</name>
</gene>
<feature type="region of interest" description="Disordered" evidence="1">
    <location>
        <begin position="207"/>
        <end position="294"/>
    </location>
</feature>
<keyword evidence="2" id="KW-0732">Signal</keyword>
<dbReference type="AlphaFoldDB" id="A0A177WPT5"/>
<feature type="compositionally biased region" description="Acidic residues" evidence="1">
    <location>
        <begin position="244"/>
        <end position="254"/>
    </location>
</feature>
<protein>
    <submittedName>
        <fullName evidence="3">Uncharacterized protein</fullName>
    </submittedName>
</protein>
<reference evidence="3 4" key="1">
    <citation type="submission" date="2006-10" db="EMBL/GenBank/DDBJ databases">
        <title>The Genome Sequence of Batrachochytrium dendrobatidis JEL423.</title>
        <authorList>
            <consortium name="The Broad Institute Genome Sequencing Platform"/>
            <person name="Birren B."/>
            <person name="Lander E."/>
            <person name="Galagan J."/>
            <person name="Cuomo C."/>
            <person name="Devon K."/>
            <person name="Jaffe D."/>
            <person name="Butler J."/>
            <person name="Alvarez P."/>
            <person name="Gnerre S."/>
            <person name="Grabherr M."/>
            <person name="Kleber M."/>
            <person name="Mauceli E."/>
            <person name="Brockman W."/>
            <person name="Young S."/>
            <person name="LaButti K."/>
            <person name="Sykes S."/>
            <person name="DeCaprio D."/>
            <person name="Crawford M."/>
            <person name="Koehrsen M."/>
            <person name="Engels R."/>
            <person name="Montgomery P."/>
            <person name="Pearson M."/>
            <person name="Howarth C."/>
            <person name="Larson L."/>
            <person name="White J."/>
            <person name="O'Leary S."/>
            <person name="Kodira C."/>
            <person name="Zeng Q."/>
            <person name="Yandava C."/>
            <person name="Alvarado L."/>
            <person name="Longcore J."/>
            <person name="James T."/>
        </authorList>
    </citation>
    <scope>NUCLEOTIDE SEQUENCE [LARGE SCALE GENOMIC DNA]</scope>
    <source>
        <strain evidence="3 4">JEL423</strain>
    </source>
</reference>
<feature type="compositionally biased region" description="Basic and acidic residues" evidence="1">
    <location>
        <begin position="207"/>
        <end position="220"/>
    </location>
</feature>
<feature type="compositionally biased region" description="Basic and acidic residues" evidence="1">
    <location>
        <begin position="284"/>
        <end position="294"/>
    </location>
</feature>
<proteinExistence type="predicted"/>
<evidence type="ECO:0000256" key="2">
    <source>
        <dbReference type="SAM" id="SignalP"/>
    </source>
</evidence>
<dbReference type="Proteomes" id="UP000077115">
    <property type="component" value="Unassembled WGS sequence"/>
</dbReference>
<feature type="chain" id="PRO_5008077757" evidence="2">
    <location>
        <begin position="21"/>
        <end position="294"/>
    </location>
</feature>
<organism evidence="3 4">
    <name type="scientific">Batrachochytrium dendrobatidis (strain JEL423)</name>
    <dbReference type="NCBI Taxonomy" id="403673"/>
    <lineage>
        <taxon>Eukaryota</taxon>
        <taxon>Fungi</taxon>
        <taxon>Fungi incertae sedis</taxon>
        <taxon>Chytridiomycota</taxon>
        <taxon>Chytridiomycota incertae sedis</taxon>
        <taxon>Chytridiomycetes</taxon>
        <taxon>Rhizophydiales</taxon>
        <taxon>Rhizophydiales incertae sedis</taxon>
        <taxon>Batrachochytrium</taxon>
    </lineage>
</organism>
<name>A0A177WPT5_BATDL</name>
<feature type="signal peptide" evidence="2">
    <location>
        <begin position="1"/>
        <end position="20"/>
    </location>
</feature>
<evidence type="ECO:0000256" key="1">
    <source>
        <dbReference type="SAM" id="MobiDB-lite"/>
    </source>
</evidence>
<sequence length="294" mass="32717">MKLAVAVLSSILLALSVTTANPVNPSATTDVETSISTVIPSATTSTEASTSSTPNPKGIGLGALDPLPGNVKELLKEYVKIQDNRNQQRKICWLLQSQSDIQRKVVMGLEKKLETLEKKPQGKGGSSKHNDKIRKAESNLEKQYSKFVKLQRSLYECESEIDDLAQKEWEINQHIASLVFGTTTNVATVDFQTSTIKEMPSVKDYLEKQSLKNKDLDRKSGGRRKHRKSGDQRKHKDFQPLLNEESDDASDEESGSGSSRQKVPSKKRKRVSKLMDGLGSFFKRPGDDDREPLT</sequence>
<evidence type="ECO:0000313" key="3">
    <source>
        <dbReference type="EMBL" id="OAJ41440.1"/>
    </source>
</evidence>
<evidence type="ECO:0000313" key="4">
    <source>
        <dbReference type="Proteomes" id="UP000077115"/>
    </source>
</evidence>
<dbReference type="VEuPathDB" id="FungiDB:BDEG_25035"/>
<dbReference type="EMBL" id="DS022305">
    <property type="protein sequence ID" value="OAJ41440.1"/>
    <property type="molecule type" value="Genomic_DNA"/>
</dbReference>
<reference evidence="3 4" key="2">
    <citation type="submission" date="2016-05" db="EMBL/GenBank/DDBJ databases">
        <title>Lineage-specific infection strategies underlie the spectrum of fungal disease in amphibians.</title>
        <authorList>
            <person name="Cuomo C.A."/>
            <person name="Farrer R.A."/>
            <person name="James T."/>
            <person name="Longcore J."/>
            <person name="Birren B."/>
        </authorList>
    </citation>
    <scope>NUCLEOTIDE SEQUENCE [LARGE SCALE GENOMIC DNA]</scope>
    <source>
        <strain evidence="3 4">JEL423</strain>
    </source>
</reference>
<feature type="compositionally biased region" description="Low complexity" evidence="1">
    <location>
        <begin position="41"/>
        <end position="53"/>
    </location>
</feature>
<feature type="compositionally biased region" description="Basic and acidic residues" evidence="1">
    <location>
        <begin position="229"/>
        <end position="238"/>
    </location>
</feature>
<feature type="region of interest" description="Disordered" evidence="1">
    <location>
        <begin position="40"/>
        <end position="63"/>
    </location>
</feature>
<accession>A0A177WPT5</accession>